<reference evidence="2 3" key="1">
    <citation type="submission" date="2020-06" db="EMBL/GenBank/DDBJ databases">
        <authorList>
            <consortium name="Wellcome Sanger Institute Data Sharing"/>
        </authorList>
    </citation>
    <scope>NUCLEOTIDE SEQUENCE [LARGE SCALE GENOMIC DNA]</scope>
</reference>
<evidence type="ECO:0000256" key="1">
    <source>
        <dbReference type="SAM" id="Phobius"/>
    </source>
</evidence>
<keyword evidence="3" id="KW-1185">Reference proteome</keyword>
<dbReference type="GO" id="GO:0000776">
    <property type="term" value="C:kinetochore"/>
    <property type="evidence" value="ECO:0007669"/>
    <property type="project" value="UniProtKB-ARBA"/>
</dbReference>
<dbReference type="AlphaFoldDB" id="A0AAY4BBB2"/>
<reference evidence="2" key="2">
    <citation type="submission" date="2025-08" db="UniProtKB">
        <authorList>
            <consortium name="Ensembl"/>
        </authorList>
    </citation>
    <scope>IDENTIFICATION</scope>
</reference>
<dbReference type="PANTHER" id="PTHR14030:SF25">
    <property type="entry name" value="MITOTIC CHECKPOINT SERINE_THREONINE-PROTEIN KINASE BUB1 BETA"/>
    <property type="match status" value="1"/>
</dbReference>
<dbReference type="GO" id="GO:0005634">
    <property type="term" value="C:nucleus"/>
    <property type="evidence" value="ECO:0007669"/>
    <property type="project" value="TreeGrafter"/>
</dbReference>
<dbReference type="GO" id="GO:0051754">
    <property type="term" value="P:meiotic sister chromatid cohesion, centromeric"/>
    <property type="evidence" value="ECO:0007669"/>
    <property type="project" value="TreeGrafter"/>
</dbReference>
<dbReference type="SUPFAM" id="SSF56112">
    <property type="entry name" value="Protein kinase-like (PK-like)"/>
    <property type="match status" value="1"/>
</dbReference>
<keyword evidence="1" id="KW-0812">Transmembrane</keyword>
<dbReference type="GO" id="GO:0004672">
    <property type="term" value="F:protein kinase activity"/>
    <property type="evidence" value="ECO:0007669"/>
    <property type="project" value="TreeGrafter"/>
</dbReference>
<evidence type="ECO:0008006" key="4">
    <source>
        <dbReference type="Google" id="ProtNLM"/>
    </source>
</evidence>
<sequence length="500" mass="55219">MARAPKSPAGAACQEDDHDRVQIMYCKDQLIKGPLEFSFEELRAERYFKKQLYLSKVKEDLRQQLEKMQKQNLQDDCSPTVCVQQQVQVGNHSQSSLQEASDKSIQPEDAIVNGHCNQPLDQIPNDTYEFVHAATLASTPFCVVKGLGDGLGLTEDLRALTQNPVDGTRQTNPASVTEGKNLSPILEISQEGGFGSSVCQQSAGKPNAFLEPVTDNPCSTDMRQGLLNKVDLNTLPNLHRVPGAMPSVDDWCFGNVYILFYFLCVCLILKFLLVAILHALFFPPQVDSSTIPWDFYISSQLRARQPTGIHGPVLNDSRCYLYDDGCVTLWRVPQETTLAVCVHVHFVHDVACIAARIVETVKELHSCHLVHGALRPETLLFSSGSDSCAGVFTMIDFSSSVDLELQTEVETVGLLSSAADFISQGVLSACATPYQVQISLFAALKIFDNLEARSLNAFWHKFFQKILNNGETSTLCVLSELLEDLGAFASPYAMQCFCTM</sequence>
<dbReference type="PANTHER" id="PTHR14030">
    <property type="entry name" value="MITOTIC CHECKPOINT SERINE/THREONINE-PROTEIN KINASE BUB1"/>
    <property type="match status" value="1"/>
</dbReference>
<dbReference type="InterPro" id="IPR015661">
    <property type="entry name" value="Bub1/Mad3"/>
</dbReference>
<dbReference type="GeneTree" id="ENSGT00940000158912"/>
<proteinExistence type="predicted"/>
<evidence type="ECO:0000313" key="3">
    <source>
        <dbReference type="Proteomes" id="UP000694580"/>
    </source>
</evidence>
<dbReference type="GO" id="GO:0007094">
    <property type="term" value="P:mitotic spindle assembly checkpoint signaling"/>
    <property type="evidence" value="ECO:0007669"/>
    <property type="project" value="InterPro"/>
</dbReference>
<gene>
    <name evidence="2" type="primary">MPI</name>
</gene>
<name>A0AAY4BBB2_9TELE</name>
<keyword evidence="1" id="KW-0472">Membrane</keyword>
<keyword evidence="1" id="KW-1133">Transmembrane helix</keyword>
<feature type="transmembrane region" description="Helical" evidence="1">
    <location>
        <begin position="256"/>
        <end position="282"/>
    </location>
</feature>
<evidence type="ECO:0000313" key="2">
    <source>
        <dbReference type="Ensembl" id="ENSDCDP00010018249.1"/>
    </source>
</evidence>
<dbReference type="InterPro" id="IPR011009">
    <property type="entry name" value="Kinase-like_dom_sf"/>
</dbReference>
<dbReference type="Proteomes" id="UP000694580">
    <property type="component" value="Chromosome 14"/>
</dbReference>
<reference evidence="2" key="3">
    <citation type="submission" date="2025-09" db="UniProtKB">
        <authorList>
            <consortium name="Ensembl"/>
        </authorList>
    </citation>
    <scope>IDENTIFICATION</scope>
</reference>
<protein>
    <recommendedName>
        <fullName evidence="4">Protein kinase domain-containing protein</fullName>
    </recommendedName>
</protein>
<accession>A0AAY4BBB2</accession>
<dbReference type="Gene3D" id="1.10.510.10">
    <property type="entry name" value="Transferase(Phosphotransferase) domain 1"/>
    <property type="match status" value="1"/>
</dbReference>
<organism evidence="2 3">
    <name type="scientific">Denticeps clupeoides</name>
    <name type="common">denticle herring</name>
    <dbReference type="NCBI Taxonomy" id="299321"/>
    <lineage>
        <taxon>Eukaryota</taxon>
        <taxon>Metazoa</taxon>
        <taxon>Chordata</taxon>
        <taxon>Craniata</taxon>
        <taxon>Vertebrata</taxon>
        <taxon>Euteleostomi</taxon>
        <taxon>Actinopterygii</taxon>
        <taxon>Neopterygii</taxon>
        <taxon>Teleostei</taxon>
        <taxon>Clupei</taxon>
        <taxon>Clupeiformes</taxon>
        <taxon>Denticipitoidei</taxon>
        <taxon>Denticipitidae</taxon>
        <taxon>Denticeps</taxon>
    </lineage>
</organism>
<dbReference type="Ensembl" id="ENSDCDT00010019323.1">
    <property type="protein sequence ID" value="ENSDCDP00010018249.1"/>
    <property type="gene ID" value="ENSDCDG00010008296.1"/>
</dbReference>